<dbReference type="Pfam" id="PF06046">
    <property type="entry name" value="Sec6"/>
    <property type="match status" value="1"/>
</dbReference>
<dbReference type="GO" id="GO:0000145">
    <property type="term" value="C:exocyst"/>
    <property type="evidence" value="ECO:0007669"/>
    <property type="project" value="InterPro"/>
</dbReference>
<comment type="caution">
    <text evidence="3">The sequence shown here is derived from an EMBL/GenBank/DDBJ whole genome shotgun (WGS) entry which is preliminary data.</text>
</comment>
<protein>
    <recommendedName>
        <fullName evidence="2">PH domain-containing protein</fullName>
    </recommendedName>
</protein>
<evidence type="ECO:0000313" key="4">
    <source>
        <dbReference type="Proteomes" id="UP000187209"/>
    </source>
</evidence>
<gene>
    <name evidence="3" type="ORF">SteCoe_20316</name>
</gene>
<reference evidence="3 4" key="1">
    <citation type="submission" date="2016-11" db="EMBL/GenBank/DDBJ databases">
        <title>The macronuclear genome of Stentor coeruleus: a giant cell with tiny introns.</title>
        <authorList>
            <person name="Slabodnick M."/>
            <person name="Ruby J.G."/>
            <person name="Reiff S.B."/>
            <person name="Swart E.C."/>
            <person name="Gosai S."/>
            <person name="Prabakaran S."/>
            <person name="Witkowska E."/>
            <person name="Larue G.E."/>
            <person name="Fisher S."/>
            <person name="Freeman R.M."/>
            <person name="Gunawardena J."/>
            <person name="Chu W."/>
            <person name="Stover N.A."/>
            <person name="Gregory B.D."/>
            <person name="Nowacki M."/>
            <person name="Derisi J."/>
            <person name="Roy S.W."/>
            <person name="Marshall W.F."/>
            <person name="Sood P."/>
        </authorList>
    </citation>
    <scope>NUCLEOTIDE SEQUENCE [LARGE SCALE GENOMIC DNA]</scope>
    <source>
        <strain evidence="3">WM001</strain>
    </source>
</reference>
<dbReference type="InterPro" id="IPR011993">
    <property type="entry name" value="PH-like_dom_sf"/>
</dbReference>
<dbReference type="Pfam" id="PF00169">
    <property type="entry name" value="PH"/>
    <property type="match status" value="2"/>
</dbReference>
<evidence type="ECO:0000313" key="3">
    <source>
        <dbReference type="EMBL" id="OMJ79639.1"/>
    </source>
</evidence>
<dbReference type="AlphaFoldDB" id="A0A1R2BS35"/>
<sequence>MIRDSGKMLAYFGRKPKAGDEPKGVLLLNLILNVEVKNETKFVLHYSERKFILRADNPDSQALWVSSLKLLIEKSKEVPEEIHVSANWKDKKLADEVAQSVKSEIETPSPAPRLSDSSDLNTQIMSTKGIWKYLSAYPDRLLKRHMQCGFLNKRSKGAVKYFQRRWFILVSGNPIIPSADEESLGEENFPPWMHLNNIYYFKWAGNDDDTGALGEIPTRLVTIRVKDMSNSRDSGNSFLLDLGNRIFHLNADNDEELNKWIKAIEASKENAQEVTASITGKPKYVKKLIQLFDTNGKSALNKKISDKFKEKTKNLTTYPETLKETLEELMKLTEDMVETIDGCISHIPQRLDIAEIYAQTFHKMLCEFLSKLWKDSYSELTSECLLQLIIWTGQYDTKLRSVGINDQRVYSGISLLSAEFSIKFFEDTCLAIYESIKKAAFGQVETEVNTGRYVVCYKDLCDYIEPVFIEIQNCTLPQFAEKALEVIREVVYTYINAVTEICERNLVVPMVCVAGFCNDTVMIIEKFKSWQIKAKSTLDASLINLHLRTRETTSSIVNLEKIVKDFFALSLIDRINDSFELPFNELHMEILFPQIAKELNSLENFAERNLINYVWRCLMEVVIQKYVNCIFSNKKAMKTQSVLLLSETLRSDGDMFKKYFCAKFDKSTVEKQLQSLYDIVDFLEALPSDIVSACEKVKKTQGQDFDFLTAKFLIELRSDLDKEEKKECTIMIKGILEDMRNVTKSSLESKNELSYSGALIDDLEEEKFTKGPDRKDSSLRVTKAGVFQNMKGYLQKKNKQKILNWDERFFSIKNDRLYWYKTHKALQPLNSVSLADFTLDYKGKKPLRFNITNSERTIKLLANNSEDKEKWLKALQKPKDTEISVTLLKETSDESIFEDFNKIGSGRKDLMKVANKVIAEIPKKKKPKVIREETSVEIEVEDKNAKYENKEENDEEDGQKSFVAKFCKCFDFFKKFKKKTPGSEPLIIN</sequence>
<evidence type="ECO:0000259" key="2">
    <source>
        <dbReference type="PROSITE" id="PS50003"/>
    </source>
</evidence>
<name>A0A1R2BS35_9CILI</name>
<dbReference type="Proteomes" id="UP000187209">
    <property type="component" value="Unassembled WGS sequence"/>
</dbReference>
<feature type="domain" description="PH" evidence="2">
    <location>
        <begin position="787"/>
        <end position="880"/>
    </location>
</feature>
<dbReference type="PROSITE" id="PS50003">
    <property type="entry name" value="PH_DOMAIN"/>
    <property type="match status" value="3"/>
</dbReference>
<proteinExistence type="inferred from homology"/>
<dbReference type="InterPro" id="IPR001849">
    <property type="entry name" value="PH_domain"/>
</dbReference>
<dbReference type="GO" id="GO:0006887">
    <property type="term" value="P:exocytosis"/>
    <property type="evidence" value="ECO:0007669"/>
    <property type="project" value="InterPro"/>
</dbReference>
<dbReference type="InterPro" id="IPR010326">
    <property type="entry name" value="EXOC3/Sec6"/>
</dbReference>
<dbReference type="SMART" id="SM00233">
    <property type="entry name" value="PH"/>
    <property type="match status" value="3"/>
</dbReference>
<keyword evidence="4" id="KW-1185">Reference proteome</keyword>
<comment type="similarity">
    <text evidence="1">Belongs to the SEC6 family.</text>
</comment>
<feature type="domain" description="PH" evidence="2">
    <location>
        <begin position="144"/>
        <end position="269"/>
    </location>
</feature>
<organism evidence="3 4">
    <name type="scientific">Stentor coeruleus</name>
    <dbReference type="NCBI Taxonomy" id="5963"/>
    <lineage>
        <taxon>Eukaryota</taxon>
        <taxon>Sar</taxon>
        <taxon>Alveolata</taxon>
        <taxon>Ciliophora</taxon>
        <taxon>Postciliodesmatophora</taxon>
        <taxon>Heterotrichea</taxon>
        <taxon>Heterotrichida</taxon>
        <taxon>Stentoridae</taxon>
        <taxon>Stentor</taxon>
    </lineage>
</organism>
<evidence type="ECO:0000256" key="1">
    <source>
        <dbReference type="ARBA" id="ARBA00009447"/>
    </source>
</evidence>
<accession>A0A1R2BS35</accession>
<dbReference type="Gene3D" id="1.10.357.70">
    <property type="entry name" value="Exocyst complex component Sec6, C-terminal domain"/>
    <property type="match status" value="1"/>
</dbReference>
<feature type="domain" description="PH" evidence="2">
    <location>
        <begin position="1"/>
        <end position="73"/>
    </location>
</feature>
<dbReference type="CDD" id="cd00821">
    <property type="entry name" value="PH"/>
    <property type="match status" value="1"/>
</dbReference>
<dbReference type="Gene3D" id="2.30.29.30">
    <property type="entry name" value="Pleckstrin-homology domain (PH domain)/Phosphotyrosine-binding domain (PTB)"/>
    <property type="match status" value="3"/>
</dbReference>
<dbReference type="EMBL" id="MPUH01000461">
    <property type="protein sequence ID" value="OMJ79639.1"/>
    <property type="molecule type" value="Genomic_DNA"/>
</dbReference>
<dbReference type="InterPro" id="IPR051707">
    <property type="entry name" value="PI-Interact_SigTrans_Reg"/>
</dbReference>
<dbReference type="OrthoDB" id="2344588at2759"/>
<dbReference type="SUPFAM" id="SSF50729">
    <property type="entry name" value="PH domain-like"/>
    <property type="match status" value="3"/>
</dbReference>
<dbReference type="PANTHER" id="PTHR14336">
    <property type="entry name" value="TANDEM PH DOMAIN CONTAINING PROTEIN"/>
    <property type="match status" value="1"/>
</dbReference>
<dbReference type="InterPro" id="IPR042532">
    <property type="entry name" value="EXOC3/Sec6_C"/>
</dbReference>